<accession>A0A1H7QE44</accession>
<dbReference type="STRING" id="1038014.SAMN04487910_2513"/>
<evidence type="ECO:0000259" key="1">
    <source>
        <dbReference type="Pfam" id="PF00534"/>
    </source>
</evidence>
<gene>
    <name evidence="2" type="ORF">SAMN04487910_2513</name>
</gene>
<evidence type="ECO:0000313" key="2">
    <source>
        <dbReference type="EMBL" id="SEL45775.1"/>
    </source>
</evidence>
<dbReference type="PANTHER" id="PTHR45871:SF1">
    <property type="entry name" value="PHOSPHATIDYLINOSITOL N-ACETYLGLUCOSAMINYLTRANSFERASE SUBUNIT A"/>
    <property type="match status" value="1"/>
</dbReference>
<feature type="domain" description="Glycosyl transferase family 1" evidence="1">
    <location>
        <begin position="177"/>
        <end position="294"/>
    </location>
</feature>
<organism evidence="2 3">
    <name type="scientific">Aquimarina amphilecti</name>
    <dbReference type="NCBI Taxonomy" id="1038014"/>
    <lineage>
        <taxon>Bacteria</taxon>
        <taxon>Pseudomonadati</taxon>
        <taxon>Bacteroidota</taxon>
        <taxon>Flavobacteriia</taxon>
        <taxon>Flavobacteriales</taxon>
        <taxon>Flavobacteriaceae</taxon>
        <taxon>Aquimarina</taxon>
    </lineage>
</organism>
<dbReference type="GO" id="GO:0016757">
    <property type="term" value="F:glycosyltransferase activity"/>
    <property type="evidence" value="ECO:0007669"/>
    <property type="project" value="InterPro"/>
</dbReference>
<dbReference type="SUPFAM" id="SSF53756">
    <property type="entry name" value="UDP-Glycosyltransferase/glycogen phosphorylase"/>
    <property type="match status" value="1"/>
</dbReference>
<dbReference type="Pfam" id="PF00534">
    <property type="entry name" value="Glycos_transf_1"/>
    <property type="match status" value="1"/>
</dbReference>
<dbReference type="AlphaFoldDB" id="A0A1H7QE44"/>
<dbReference type="Gene3D" id="3.40.50.2000">
    <property type="entry name" value="Glycogen Phosphorylase B"/>
    <property type="match status" value="2"/>
</dbReference>
<dbReference type="EMBL" id="FOAB01000004">
    <property type="protein sequence ID" value="SEL45775.1"/>
    <property type="molecule type" value="Genomic_DNA"/>
</dbReference>
<dbReference type="PANTHER" id="PTHR45871">
    <property type="entry name" value="N-ACETYLGLUCOSAMINYL-PHOSPHATIDYLINOSITOL BIOSYNTHETIC PROTEIN"/>
    <property type="match status" value="1"/>
</dbReference>
<protein>
    <submittedName>
        <fullName evidence="2">Glycosyltransferase involved in cell wall bisynthesis</fullName>
    </submittedName>
</protein>
<dbReference type="CDD" id="cd03801">
    <property type="entry name" value="GT4_PimA-like"/>
    <property type="match status" value="1"/>
</dbReference>
<evidence type="ECO:0000313" key="3">
    <source>
        <dbReference type="Proteomes" id="UP000198521"/>
    </source>
</evidence>
<dbReference type="RefSeq" id="WP_091408868.1">
    <property type="nucleotide sequence ID" value="NZ_FOAB01000004.1"/>
</dbReference>
<reference evidence="2 3" key="1">
    <citation type="submission" date="2016-10" db="EMBL/GenBank/DDBJ databases">
        <authorList>
            <person name="de Groot N.N."/>
        </authorList>
    </citation>
    <scope>NUCLEOTIDE SEQUENCE [LARGE SCALE GENOMIC DNA]</scope>
    <source>
        <strain evidence="2 3">DSM 25232</strain>
    </source>
</reference>
<dbReference type="Proteomes" id="UP000198521">
    <property type="component" value="Unassembled WGS sequence"/>
</dbReference>
<dbReference type="InterPro" id="IPR001296">
    <property type="entry name" value="Glyco_trans_1"/>
</dbReference>
<name>A0A1H7QE44_AQUAM</name>
<sequence length="350" mass="40097">MKKKLLFITPLFPGNKNEDTIVPFIYQFCNYLDTNFDDLEIDIITLRYPIKKEEYNINSIKVYAIGGGFKTKWNSILVISKAFIKGAKLFGRNDYDGILSFWYSDTAIVGKLLRIFFRVKHFTWLQGQDVKSNNKYFKLFRPSADRLIVVGKNHQKVLKKHWGITAKKIANVAVDTNSFPKLNIGSRTIDIIGVGNLGALKNYSLFIEIIFELKKVLNTINVVICGDGEEKEKLTTKINALGLRKNITLMGYVPNNKVRNLLNNSKLLLHTSQFEGNSMVVQEALYSGCKVISTFPLSENITNFFFEDNKVALIKKSTDLLNKNQEIQRVRHFKIEDTADVIYSCFFDSK</sequence>
<proteinExistence type="predicted"/>
<keyword evidence="3" id="KW-1185">Reference proteome</keyword>
<dbReference type="OrthoDB" id="1116389at2"/>
<keyword evidence="2" id="KW-0808">Transferase</keyword>